<reference evidence="1" key="1">
    <citation type="journal article" date="2010" name="Science">
        <title>Plasticity of animal genome architecture unmasked by rapid evolution of a pelagic tunicate.</title>
        <authorList>
            <person name="Denoeud F."/>
            <person name="Henriet S."/>
            <person name="Mungpakdee S."/>
            <person name="Aury J.M."/>
            <person name="Da Silva C."/>
            <person name="Brinkmann H."/>
            <person name="Mikhaleva J."/>
            <person name="Olsen L.C."/>
            <person name="Jubin C."/>
            <person name="Canestro C."/>
            <person name="Bouquet J.M."/>
            <person name="Danks G."/>
            <person name="Poulain J."/>
            <person name="Campsteijn C."/>
            <person name="Adamski M."/>
            <person name="Cross I."/>
            <person name="Yadetie F."/>
            <person name="Muffato M."/>
            <person name="Louis A."/>
            <person name="Butcher S."/>
            <person name="Tsagkogeorga G."/>
            <person name="Konrad A."/>
            <person name="Singh S."/>
            <person name="Jensen M.F."/>
            <person name="Cong E.H."/>
            <person name="Eikeseth-Otteraa H."/>
            <person name="Noel B."/>
            <person name="Anthouard V."/>
            <person name="Porcel B.M."/>
            <person name="Kachouri-Lafond R."/>
            <person name="Nishino A."/>
            <person name="Ugolini M."/>
            <person name="Chourrout P."/>
            <person name="Nishida H."/>
            <person name="Aasland R."/>
            <person name="Huzurbazar S."/>
            <person name="Westhof E."/>
            <person name="Delsuc F."/>
            <person name="Lehrach H."/>
            <person name="Reinhardt R."/>
            <person name="Weissenbach J."/>
            <person name="Roy S.W."/>
            <person name="Artiguenave F."/>
            <person name="Postlethwait J.H."/>
            <person name="Manak J.R."/>
            <person name="Thompson E.M."/>
            <person name="Jaillon O."/>
            <person name="Du Pasquier L."/>
            <person name="Boudinot P."/>
            <person name="Liberles D.A."/>
            <person name="Volff J.N."/>
            <person name="Philippe H."/>
            <person name="Lenhard B."/>
            <person name="Roest Crollius H."/>
            <person name="Wincker P."/>
            <person name="Chourrout D."/>
        </authorList>
    </citation>
    <scope>NUCLEOTIDE SEQUENCE [LARGE SCALE GENOMIC DNA]</scope>
</reference>
<evidence type="ECO:0000313" key="1">
    <source>
        <dbReference type="EMBL" id="CBY40603.1"/>
    </source>
</evidence>
<proteinExistence type="predicted"/>
<protein>
    <submittedName>
        <fullName evidence="1">Uncharacterized protein</fullName>
    </submittedName>
</protein>
<sequence>MKTAFLFISTSSSQLCPEEANKKICLDGCAQELLVCVSQCDDEECAALCGRAEIECGNDCPCEENCQFGCPCKGWCEEKLPSGVQQNISIETLRIDLLNDVK</sequence>
<dbReference type="EMBL" id="FN656004">
    <property type="protein sequence ID" value="CBY40603.1"/>
    <property type="molecule type" value="Genomic_DNA"/>
</dbReference>
<gene>
    <name evidence="1" type="ORF">GSOID_T00022620001</name>
</gene>
<organism evidence="1">
    <name type="scientific">Oikopleura dioica</name>
    <name type="common">Tunicate</name>
    <dbReference type="NCBI Taxonomy" id="34765"/>
    <lineage>
        <taxon>Eukaryota</taxon>
        <taxon>Metazoa</taxon>
        <taxon>Chordata</taxon>
        <taxon>Tunicata</taxon>
        <taxon>Appendicularia</taxon>
        <taxon>Copelata</taxon>
        <taxon>Oikopleuridae</taxon>
        <taxon>Oikopleura</taxon>
    </lineage>
</organism>
<accession>E4YYS5</accession>
<dbReference type="AlphaFoldDB" id="E4YYS5"/>
<dbReference type="Proteomes" id="UP000011014">
    <property type="component" value="Unassembled WGS sequence"/>
</dbReference>
<name>E4YYS5_OIKDI</name>